<gene>
    <name evidence="1" type="ORF">UFOPK3543_02284</name>
</gene>
<evidence type="ECO:0000313" key="1">
    <source>
        <dbReference type="EMBL" id="CAB4924533.1"/>
    </source>
</evidence>
<dbReference type="AlphaFoldDB" id="A0A6J7I1C6"/>
<dbReference type="EMBL" id="CAFBMH010000105">
    <property type="protein sequence ID" value="CAB4924533.1"/>
    <property type="molecule type" value="Genomic_DNA"/>
</dbReference>
<proteinExistence type="predicted"/>
<accession>A0A6J7I1C6</accession>
<protein>
    <submittedName>
        <fullName evidence="1">Unannotated protein</fullName>
    </submittedName>
</protein>
<organism evidence="1">
    <name type="scientific">freshwater metagenome</name>
    <dbReference type="NCBI Taxonomy" id="449393"/>
    <lineage>
        <taxon>unclassified sequences</taxon>
        <taxon>metagenomes</taxon>
        <taxon>ecological metagenomes</taxon>
    </lineage>
</organism>
<name>A0A6J7I1C6_9ZZZZ</name>
<sequence length="66" mass="7053">MTANQMTMIGPNTLPMLAVPRRCTANRPMMMTTAIGTTQSSRRSVLTLVPSTADNTEMAGVIMPSP</sequence>
<reference evidence="1" key="1">
    <citation type="submission" date="2020-05" db="EMBL/GenBank/DDBJ databases">
        <authorList>
            <person name="Chiriac C."/>
            <person name="Salcher M."/>
            <person name="Ghai R."/>
            <person name="Kavagutti S V."/>
        </authorList>
    </citation>
    <scope>NUCLEOTIDE SEQUENCE</scope>
</reference>